<sequence>MCVCVCTCAFGAVRCTCFFFNAMTRSSPARSRKKCYNINGKLLNQENYENKYHKDVYLCR</sequence>
<protein>
    <submittedName>
        <fullName evidence="1">Uncharacterized protein</fullName>
    </submittedName>
</protein>
<reference evidence="1" key="1">
    <citation type="submission" date="2014-09" db="EMBL/GenBank/DDBJ databases">
        <authorList>
            <person name="Magalhaes I.L.F."/>
            <person name="Oliveira U."/>
            <person name="Santos F.R."/>
            <person name="Vidigal T.H.D.A."/>
            <person name="Brescovit A.D."/>
            <person name="Santos A.J."/>
        </authorList>
    </citation>
    <scope>NUCLEOTIDE SEQUENCE</scope>
    <source>
        <tissue evidence="1">Shoot tissue taken approximately 20 cm above the soil surface</tissue>
    </source>
</reference>
<accession>A0A0A8ZCC7</accession>
<name>A0A0A8ZCC7_ARUDO</name>
<evidence type="ECO:0000313" key="1">
    <source>
        <dbReference type="EMBL" id="JAD37044.1"/>
    </source>
</evidence>
<proteinExistence type="predicted"/>
<reference evidence="1" key="2">
    <citation type="journal article" date="2015" name="Data Brief">
        <title>Shoot transcriptome of the giant reed, Arundo donax.</title>
        <authorList>
            <person name="Barrero R.A."/>
            <person name="Guerrero F.D."/>
            <person name="Moolhuijzen P."/>
            <person name="Goolsby J.A."/>
            <person name="Tidwell J."/>
            <person name="Bellgard S.E."/>
            <person name="Bellgard M.I."/>
        </authorList>
    </citation>
    <scope>NUCLEOTIDE SEQUENCE</scope>
    <source>
        <tissue evidence="1">Shoot tissue taken approximately 20 cm above the soil surface</tissue>
    </source>
</reference>
<organism evidence="1">
    <name type="scientific">Arundo donax</name>
    <name type="common">Giant reed</name>
    <name type="synonym">Donax arundinaceus</name>
    <dbReference type="NCBI Taxonomy" id="35708"/>
    <lineage>
        <taxon>Eukaryota</taxon>
        <taxon>Viridiplantae</taxon>
        <taxon>Streptophyta</taxon>
        <taxon>Embryophyta</taxon>
        <taxon>Tracheophyta</taxon>
        <taxon>Spermatophyta</taxon>
        <taxon>Magnoliopsida</taxon>
        <taxon>Liliopsida</taxon>
        <taxon>Poales</taxon>
        <taxon>Poaceae</taxon>
        <taxon>PACMAD clade</taxon>
        <taxon>Arundinoideae</taxon>
        <taxon>Arundineae</taxon>
        <taxon>Arundo</taxon>
    </lineage>
</organism>
<dbReference type="AlphaFoldDB" id="A0A0A8ZCC7"/>
<dbReference type="EMBL" id="GBRH01260851">
    <property type="protein sequence ID" value="JAD37044.1"/>
    <property type="molecule type" value="Transcribed_RNA"/>
</dbReference>